<proteinExistence type="predicted"/>
<name>A0A813G1G4_POLGL</name>
<dbReference type="Proteomes" id="UP000654075">
    <property type="component" value="Unassembled WGS sequence"/>
</dbReference>
<evidence type="ECO:0000313" key="2">
    <source>
        <dbReference type="EMBL" id="CAE8616697.1"/>
    </source>
</evidence>
<dbReference type="AlphaFoldDB" id="A0A813G1G4"/>
<protein>
    <recommendedName>
        <fullName evidence="4">YHYH domain-containing protein</fullName>
    </recommendedName>
</protein>
<gene>
    <name evidence="2" type="ORF">PGLA1383_LOCUS34369</name>
</gene>
<sequence>MLAQVCGKPSDSLHSAGRPPFLKTMLRTCAVVFLTLGQVKGQGPGGSKACVNPTCATPPCAAATLGDVGCTTVAGVTQYKHEMLSKGDTIAIGSHIYGPFEAGFTSKQDSIIKNWGCTDPSLVYDSKGGRDIGIAEALVAYKCNIEFPRVVGTTWYGAVGHCGGHTGDYHFHKSFGCLYSESGGHSTVVGDIASYKMYGKWEDYSKNLLPLLDACGAHLGPTPDSASNVYHYHVQDKAPFTVGCHGPSSSGGLVSLAACRALYSTCGDDSSSIEYKAGVSIAYDRFCPCWDAAGSNTGNVELPALSTSNISYTATSTPTPTPSPTTSTSATGSVSGVMRDTVGFAAALLAVVQFL</sequence>
<feature type="region of interest" description="Disordered" evidence="1">
    <location>
        <begin position="313"/>
        <end position="332"/>
    </location>
</feature>
<accession>A0A813G1G4</accession>
<reference evidence="2" key="1">
    <citation type="submission" date="2021-02" db="EMBL/GenBank/DDBJ databases">
        <authorList>
            <person name="Dougan E. K."/>
            <person name="Rhodes N."/>
            <person name="Thang M."/>
            <person name="Chan C."/>
        </authorList>
    </citation>
    <scope>NUCLEOTIDE SEQUENCE</scope>
</reference>
<keyword evidence="3" id="KW-1185">Reference proteome</keyword>
<comment type="caution">
    <text evidence="2">The sequence shown here is derived from an EMBL/GenBank/DDBJ whole genome shotgun (WGS) entry which is preliminary data.</text>
</comment>
<evidence type="ECO:0000313" key="3">
    <source>
        <dbReference type="Proteomes" id="UP000654075"/>
    </source>
</evidence>
<organism evidence="2 3">
    <name type="scientific">Polarella glacialis</name>
    <name type="common">Dinoflagellate</name>
    <dbReference type="NCBI Taxonomy" id="89957"/>
    <lineage>
        <taxon>Eukaryota</taxon>
        <taxon>Sar</taxon>
        <taxon>Alveolata</taxon>
        <taxon>Dinophyceae</taxon>
        <taxon>Suessiales</taxon>
        <taxon>Suessiaceae</taxon>
        <taxon>Polarella</taxon>
    </lineage>
</organism>
<dbReference type="OrthoDB" id="197925at2759"/>
<dbReference type="EMBL" id="CAJNNV010025940">
    <property type="protein sequence ID" value="CAE8616697.1"/>
    <property type="molecule type" value="Genomic_DNA"/>
</dbReference>
<evidence type="ECO:0000256" key="1">
    <source>
        <dbReference type="SAM" id="MobiDB-lite"/>
    </source>
</evidence>
<evidence type="ECO:0008006" key="4">
    <source>
        <dbReference type="Google" id="ProtNLM"/>
    </source>
</evidence>
<feature type="compositionally biased region" description="Low complexity" evidence="1">
    <location>
        <begin position="313"/>
        <end position="331"/>
    </location>
</feature>